<dbReference type="Proteomes" id="UP000050525">
    <property type="component" value="Unassembled WGS sequence"/>
</dbReference>
<gene>
    <name evidence="1" type="ORF">Y1Q_0005857</name>
</gene>
<proteinExistence type="predicted"/>
<evidence type="ECO:0000313" key="1">
    <source>
        <dbReference type="EMBL" id="KYO38566.1"/>
    </source>
</evidence>
<sequence length="69" mass="7924">MMPLIQLSLEAPANTSEAAKLGTTASIWLKLEPDKWRIGAQQCDRRKQLWHIKKQTSIRSLRKLVLARV</sequence>
<organism evidence="1 2">
    <name type="scientific">Alligator mississippiensis</name>
    <name type="common">American alligator</name>
    <dbReference type="NCBI Taxonomy" id="8496"/>
    <lineage>
        <taxon>Eukaryota</taxon>
        <taxon>Metazoa</taxon>
        <taxon>Chordata</taxon>
        <taxon>Craniata</taxon>
        <taxon>Vertebrata</taxon>
        <taxon>Euteleostomi</taxon>
        <taxon>Archelosauria</taxon>
        <taxon>Archosauria</taxon>
        <taxon>Crocodylia</taxon>
        <taxon>Alligatoridae</taxon>
        <taxon>Alligatorinae</taxon>
        <taxon>Alligator</taxon>
    </lineage>
</organism>
<accession>A0A151NNZ0</accession>
<reference evidence="1 2" key="1">
    <citation type="journal article" date="2012" name="Genome Biol.">
        <title>Sequencing three crocodilian genomes to illuminate the evolution of archosaurs and amniotes.</title>
        <authorList>
            <person name="St John J.A."/>
            <person name="Braun E.L."/>
            <person name="Isberg S.R."/>
            <person name="Miles L.G."/>
            <person name="Chong A.Y."/>
            <person name="Gongora J."/>
            <person name="Dalzell P."/>
            <person name="Moran C."/>
            <person name="Bed'hom B."/>
            <person name="Abzhanov A."/>
            <person name="Burgess S.C."/>
            <person name="Cooksey A.M."/>
            <person name="Castoe T.A."/>
            <person name="Crawford N.G."/>
            <person name="Densmore L.D."/>
            <person name="Drew J.C."/>
            <person name="Edwards S.V."/>
            <person name="Faircloth B.C."/>
            <person name="Fujita M.K."/>
            <person name="Greenwold M.J."/>
            <person name="Hoffmann F.G."/>
            <person name="Howard J.M."/>
            <person name="Iguchi T."/>
            <person name="Janes D.E."/>
            <person name="Khan S.Y."/>
            <person name="Kohno S."/>
            <person name="de Koning A.J."/>
            <person name="Lance S.L."/>
            <person name="McCarthy F.M."/>
            <person name="McCormack J.E."/>
            <person name="Merchant M.E."/>
            <person name="Peterson D.G."/>
            <person name="Pollock D.D."/>
            <person name="Pourmand N."/>
            <person name="Raney B.J."/>
            <person name="Roessler K.A."/>
            <person name="Sanford J.R."/>
            <person name="Sawyer R.H."/>
            <person name="Schmidt C.J."/>
            <person name="Triplett E.W."/>
            <person name="Tuberville T.D."/>
            <person name="Venegas-Anaya M."/>
            <person name="Howard J.T."/>
            <person name="Jarvis E.D."/>
            <person name="Guillette L.J.Jr."/>
            <person name="Glenn T.C."/>
            <person name="Green R.E."/>
            <person name="Ray D.A."/>
        </authorList>
    </citation>
    <scope>NUCLEOTIDE SEQUENCE [LARGE SCALE GENOMIC DNA]</scope>
    <source>
        <strain evidence="1">KSC_2009_1</strain>
    </source>
</reference>
<dbReference type="AlphaFoldDB" id="A0A151NNZ0"/>
<keyword evidence="2" id="KW-1185">Reference proteome</keyword>
<evidence type="ECO:0000313" key="2">
    <source>
        <dbReference type="Proteomes" id="UP000050525"/>
    </source>
</evidence>
<dbReference type="EMBL" id="AKHW03002441">
    <property type="protein sequence ID" value="KYO38566.1"/>
    <property type="molecule type" value="Genomic_DNA"/>
</dbReference>
<protein>
    <submittedName>
        <fullName evidence="1">Uncharacterized protein</fullName>
    </submittedName>
</protein>
<name>A0A151NNZ0_ALLMI</name>
<comment type="caution">
    <text evidence="1">The sequence shown here is derived from an EMBL/GenBank/DDBJ whole genome shotgun (WGS) entry which is preliminary data.</text>
</comment>